<accession>V6LT45</accession>
<reference evidence="2" key="2">
    <citation type="submission" date="2020-12" db="EMBL/GenBank/DDBJ databases">
        <title>New Spironucleus salmonicida genome in near-complete chromosomes.</title>
        <authorList>
            <person name="Xu F."/>
            <person name="Kurt Z."/>
            <person name="Jimenez-Gonzalez A."/>
            <person name="Astvaldsson A."/>
            <person name="Andersson J.O."/>
            <person name="Svard S.G."/>
        </authorList>
    </citation>
    <scope>NUCLEOTIDE SEQUENCE</scope>
    <source>
        <strain evidence="2">ATCC 50377</strain>
    </source>
</reference>
<evidence type="ECO:0000313" key="1">
    <source>
        <dbReference type="EMBL" id="EST43964.1"/>
    </source>
</evidence>
<dbReference type="AlphaFoldDB" id="V6LT45"/>
<sequence length="132" mass="15652">MTNQIRIKFDRDKEKTNLFTIPDPIYRFIYESDLLSTVYVREQRIFLTLATTQDNDQQAIVRIFVLKPLQQISQQILSCQLVLTNDNLEILAKETVQTELDTAFSFPHKVTPSFNKQVQKVFDSWYKNQFKE</sequence>
<dbReference type="EMBL" id="KI546130">
    <property type="protein sequence ID" value="EST43964.1"/>
    <property type="molecule type" value="Genomic_DNA"/>
</dbReference>
<gene>
    <name evidence="1" type="ORF">SS50377_16271</name>
    <name evidence="2" type="ORF">SS50377_21188</name>
</gene>
<keyword evidence="3" id="KW-1185">Reference proteome</keyword>
<dbReference type="EMBL" id="AUWU02000001">
    <property type="protein sequence ID" value="KAH0577834.1"/>
    <property type="molecule type" value="Genomic_DNA"/>
</dbReference>
<dbReference type="VEuPathDB" id="GiardiaDB:SS50377_21188"/>
<evidence type="ECO:0000313" key="3">
    <source>
        <dbReference type="Proteomes" id="UP000018208"/>
    </source>
</evidence>
<organism evidence="1">
    <name type="scientific">Spironucleus salmonicida</name>
    <dbReference type="NCBI Taxonomy" id="348837"/>
    <lineage>
        <taxon>Eukaryota</taxon>
        <taxon>Metamonada</taxon>
        <taxon>Diplomonadida</taxon>
        <taxon>Hexamitidae</taxon>
        <taxon>Hexamitinae</taxon>
        <taxon>Spironucleus</taxon>
    </lineage>
</organism>
<dbReference type="Proteomes" id="UP000018208">
    <property type="component" value="Unassembled WGS sequence"/>
</dbReference>
<name>V6LT45_9EUKA</name>
<reference evidence="1 2" key="1">
    <citation type="journal article" date="2014" name="PLoS Genet.">
        <title>The Genome of Spironucleus salmonicida Highlights a Fish Pathogen Adapted to Fluctuating Environments.</title>
        <authorList>
            <person name="Xu F."/>
            <person name="Jerlstrom-Hultqvist J."/>
            <person name="Einarsson E."/>
            <person name="Astvaldsson A."/>
            <person name="Svard S.G."/>
            <person name="Andersson J.O."/>
        </authorList>
    </citation>
    <scope>NUCLEOTIDE SEQUENCE</scope>
    <source>
        <strain evidence="2">ATCC 50377</strain>
    </source>
</reference>
<evidence type="ECO:0000313" key="2">
    <source>
        <dbReference type="EMBL" id="KAH0577834.1"/>
    </source>
</evidence>
<protein>
    <submittedName>
        <fullName evidence="1">Uncharacterized protein</fullName>
    </submittedName>
</protein>
<proteinExistence type="predicted"/>